<feature type="compositionally biased region" description="Low complexity" evidence="9">
    <location>
        <begin position="29"/>
        <end position="54"/>
    </location>
</feature>
<evidence type="ECO:0000256" key="3">
    <source>
        <dbReference type="ARBA" id="ARBA00017770"/>
    </source>
</evidence>
<feature type="compositionally biased region" description="Basic and acidic residues" evidence="9">
    <location>
        <begin position="645"/>
        <end position="655"/>
    </location>
</feature>
<dbReference type="Pfam" id="PF09329">
    <property type="entry name" value="zf-primase"/>
    <property type="match status" value="1"/>
</dbReference>
<dbReference type="InterPro" id="IPR015411">
    <property type="entry name" value="Rep_factor_Mcm10_C"/>
</dbReference>
<dbReference type="InterPro" id="IPR040184">
    <property type="entry name" value="Mcm10"/>
</dbReference>
<evidence type="ECO:0000256" key="8">
    <source>
        <dbReference type="ARBA" id="ARBA00023242"/>
    </source>
</evidence>
<comment type="similarity">
    <text evidence="2">Belongs to the MCM10 family.</text>
</comment>
<accession>A0ABN8RRV1</accession>
<gene>
    <name evidence="11" type="ORF">PEVE_00014007</name>
</gene>
<evidence type="ECO:0000256" key="6">
    <source>
        <dbReference type="ARBA" id="ARBA00022771"/>
    </source>
</evidence>
<protein>
    <recommendedName>
        <fullName evidence="3">Protein MCM10 homolog</fullName>
    </recommendedName>
</protein>
<evidence type="ECO:0000256" key="5">
    <source>
        <dbReference type="ARBA" id="ARBA00022723"/>
    </source>
</evidence>
<evidence type="ECO:0000256" key="4">
    <source>
        <dbReference type="ARBA" id="ARBA00022705"/>
    </source>
</evidence>
<evidence type="ECO:0000259" key="10">
    <source>
        <dbReference type="SMART" id="SM01280"/>
    </source>
</evidence>
<evidence type="ECO:0000256" key="1">
    <source>
        <dbReference type="ARBA" id="ARBA00004123"/>
    </source>
</evidence>
<feature type="compositionally biased region" description="Basic and acidic residues" evidence="9">
    <location>
        <begin position="190"/>
        <end position="202"/>
    </location>
</feature>
<feature type="region of interest" description="Disordered" evidence="9">
    <location>
        <begin position="29"/>
        <end position="234"/>
    </location>
</feature>
<dbReference type="Gene3D" id="2.40.50.140">
    <property type="entry name" value="Nucleic acid-binding proteins"/>
    <property type="match status" value="1"/>
</dbReference>
<dbReference type="Pfam" id="PF24863">
    <property type="entry name" value="zf-CCCH_Mcm10"/>
    <property type="match status" value="1"/>
</dbReference>
<dbReference type="InterPro" id="IPR015408">
    <property type="entry name" value="Znf_Mcm10/DnaG"/>
</dbReference>
<keyword evidence="6" id="KW-0863">Zinc-finger</keyword>
<dbReference type="InterPro" id="IPR012340">
    <property type="entry name" value="NA-bd_OB-fold"/>
</dbReference>
<feature type="region of interest" description="Disordered" evidence="9">
    <location>
        <begin position="553"/>
        <end position="590"/>
    </location>
</feature>
<feature type="domain" description="Replication factor Mcm10 C-terminal" evidence="10">
    <location>
        <begin position="511"/>
        <end position="833"/>
    </location>
</feature>
<feature type="compositionally biased region" description="Low complexity" evidence="9">
    <location>
        <begin position="91"/>
        <end position="102"/>
    </location>
</feature>
<evidence type="ECO:0000313" key="11">
    <source>
        <dbReference type="EMBL" id="CAH3182077.1"/>
    </source>
</evidence>
<keyword evidence="5" id="KW-0479">Metal-binding</keyword>
<feature type="compositionally biased region" description="Polar residues" evidence="9">
    <location>
        <begin position="150"/>
        <end position="169"/>
    </location>
</feature>
<dbReference type="InterPro" id="IPR055065">
    <property type="entry name" value="OB_MCM10"/>
</dbReference>
<feature type="compositionally biased region" description="Low complexity" evidence="9">
    <location>
        <begin position="561"/>
        <end position="572"/>
    </location>
</feature>
<dbReference type="SMART" id="SM01280">
    <property type="entry name" value="Mcm10"/>
    <property type="match status" value="1"/>
</dbReference>
<dbReference type="Pfam" id="PF09332">
    <property type="entry name" value="Mcm10"/>
    <property type="match status" value="1"/>
</dbReference>
<feature type="compositionally biased region" description="Polar residues" evidence="9">
    <location>
        <begin position="62"/>
        <end position="71"/>
    </location>
</feature>
<feature type="compositionally biased region" description="Polar residues" evidence="9">
    <location>
        <begin position="114"/>
        <end position="137"/>
    </location>
</feature>
<dbReference type="Pfam" id="PF22379">
    <property type="entry name" value="OB_MCM10"/>
    <property type="match status" value="1"/>
</dbReference>
<feature type="region of interest" description="Disordered" evidence="9">
    <location>
        <begin position="458"/>
        <end position="500"/>
    </location>
</feature>
<dbReference type="PANTHER" id="PTHR13454:SF11">
    <property type="entry name" value="PROTEIN MCM10 HOMOLOG"/>
    <property type="match status" value="1"/>
</dbReference>
<name>A0ABN8RRV1_9CNID</name>
<dbReference type="InterPro" id="IPR056791">
    <property type="entry name" value="Znf_Mcm10_C"/>
</dbReference>
<dbReference type="Proteomes" id="UP001159427">
    <property type="component" value="Unassembled WGS sequence"/>
</dbReference>
<evidence type="ECO:0000313" key="12">
    <source>
        <dbReference type="Proteomes" id="UP001159427"/>
    </source>
</evidence>
<keyword evidence="12" id="KW-1185">Reference proteome</keyword>
<keyword evidence="7" id="KW-0862">Zinc</keyword>
<dbReference type="EMBL" id="CALNXI010002044">
    <property type="protein sequence ID" value="CAH3182077.1"/>
    <property type="molecule type" value="Genomic_DNA"/>
</dbReference>
<keyword evidence="4" id="KW-0235">DNA replication</keyword>
<keyword evidence="8" id="KW-0539">Nucleus</keyword>
<organism evidence="11 12">
    <name type="scientific">Porites evermanni</name>
    <dbReference type="NCBI Taxonomy" id="104178"/>
    <lineage>
        <taxon>Eukaryota</taxon>
        <taxon>Metazoa</taxon>
        <taxon>Cnidaria</taxon>
        <taxon>Anthozoa</taxon>
        <taxon>Hexacorallia</taxon>
        <taxon>Scleractinia</taxon>
        <taxon>Fungiina</taxon>
        <taxon>Poritidae</taxon>
        <taxon>Porites</taxon>
    </lineage>
</organism>
<feature type="compositionally biased region" description="Polar residues" evidence="9">
    <location>
        <begin position="177"/>
        <end position="189"/>
    </location>
</feature>
<sequence length="835" mass="92662">MADQDDLDILASLADSDFEFQDDDYLGEAISSSNASPKSTASVSSSKSQQQQKQGHGGDQVHVTSKTTPHSSVEEMAAQIAALQEQVRLLQSAQASAQQQTSGNDQKGPDFSKESNLPDYTQAHGSHNSNKQTSPSALFSKDKKRVAHTPAQSRNQPVSIESGSKSLHSVKQKSAEYLSTTQRKGSFKTTESKAADSLDQKGKRFSNRSLGSSNNTAPKQLETRTKTSTNDDNNYLSEKFSGLRIVNPLISSVVMEKRMEGRKMVKISQIPTKIKGNNDIDGDWVTIGVLVQKLPPKTSSNGKTYGIWKLSDLGANTTNEFVALFLFGDVYKEHWKTTEGSVVALLNASILPAKEKNSHDLALTLDNAKKLMMMGISKDLGKCKDVRRSDNRPCGNFVNRQHGEFCEYHIQAAYKKMQSQRMECQAGYAPSAKAPLMKKFQKDLNNSTFMYQGRTVTASNHTTDHKKKNVTLKSLGIGNKSVSEMNAKTDSSDKQANKNTAEPSEYLVQLLNLPTAGSRNLVKHLNQDEEQKKPEEEKQPLMSASDLLKAHESDLKRNKMPPSTTSTVTSTPNNKQDTPLLGRGLARGSDIFFDESPNVRKRKSSDFDKAKSRALSLVKLKGPIEKEDPNAVRKKLSPKALEQIEKRASEDSGKENDEENGSEDSRTKRRRILGPEFGSIDLNSEEGKKLLAAKSRHVGAVLEAENEREEKYFNELEKKEQLEDKMKTITEIKVNVVSCKQCNYVAESAGQRCYKENHTLKHFKTLKKFFSCKECKQRTIAYGKPLPKDPCKEWGAYAFRAMAASLAKEKEGPKIGGETLLVRGVEQPKFLNSLK</sequence>
<feature type="compositionally biased region" description="Polar residues" evidence="9">
    <location>
        <begin position="207"/>
        <end position="218"/>
    </location>
</feature>
<feature type="compositionally biased region" description="Polar residues" evidence="9">
    <location>
        <begin position="480"/>
        <end position="489"/>
    </location>
</feature>
<evidence type="ECO:0000256" key="9">
    <source>
        <dbReference type="SAM" id="MobiDB-lite"/>
    </source>
</evidence>
<comment type="caution">
    <text evidence="11">The sequence shown here is derived from an EMBL/GenBank/DDBJ whole genome shotgun (WGS) entry which is preliminary data.</text>
</comment>
<evidence type="ECO:0000256" key="2">
    <source>
        <dbReference type="ARBA" id="ARBA00009679"/>
    </source>
</evidence>
<feature type="region of interest" description="Disordered" evidence="9">
    <location>
        <begin position="645"/>
        <end position="672"/>
    </location>
</feature>
<evidence type="ECO:0000256" key="7">
    <source>
        <dbReference type="ARBA" id="ARBA00022833"/>
    </source>
</evidence>
<proteinExistence type="inferred from homology"/>
<comment type="subcellular location">
    <subcellularLocation>
        <location evidence="1">Nucleus</location>
    </subcellularLocation>
</comment>
<reference evidence="11 12" key="1">
    <citation type="submission" date="2022-05" db="EMBL/GenBank/DDBJ databases">
        <authorList>
            <consortium name="Genoscope - CEA"/>
            <person name="William W."/>
        </authorList>
    </citation>
    <scope>NUCLEOTIDE SEQUENCE [LARGE SCALE GENOMIC DNA]</scope>
</reference>
<dbReference type="PANTHER" id="PTHR13454">
    <property type="entry name" value="PROTEIN MCM10 HOMOLOG"/>
    <property type="match status" value="1"/>
</dbReference>